<name>A0ACC0CNV8_9PEZI</name>
<proteinExistence type="predicted"/>
<protein>
    <submittedName>
        <fullName evidence="1">Uncharacterized protein</fullName>
    </submittedName>
</protein>
<dbReference type="EMBL" id="MU394379">
    <property type="protein sequence ID" value="KAI6082080.1"/>
    <property type="molecule type" value="Genomic_DNA"/>
</dbReference>
<sequence>MSFSFRSRRPPLRHSKRLPREIEDQLRVLVFDAEDGPYDPAVPQLIIGNPESLCNGLCYISDKGPYGSKFVFRHAASEGKYTTECGCIKKYEVDGRSTDIPIKLQIHRLHLMFRHPYRLEPKYAAMVVMKLFLNMPVPEQLQIKPEEWDEAEKKEAEKKEAKKKAEEKKEEEERTSESPE</sequence>
<reference evidence="1 2" key="1">
    <citation type="journal article" date="2022" name="New Phytol.">
        <title>Ecological generalism drives hyperdiversity of secondary metabolite gene clusters in xylarialean endophytes.</title>
        <authorList>
            <person name="Franco M.E.E."/>
            <person name="Wisecaver J.H."/>
            <person name="Arnold A.E."/>
            <person name="Ju Y.M."/>
            <person name="Slot J.C."/>
            <person name="Ahrendt S."/>
            <person name="Moore L.P."/>
            <person name="Eastman K.E."/>
            <person name="Scott K."/>
            <person name="Konkel Z."/>
            <person name="Mondo S.J."/>
            <person name="Kuo A."/>
            <person name="Hayes R.D."/>
            <person name="Haridas S."/>
            <person name="Andreopoulos B."/>
            <person name="Riley R."/>
            <person name="LaButti K."/>
            <person name="Pangilinan J."/>
            <person name="Lipzen A."/>
            <person name="Amirebrahimi M."/>
            <person name="Yan J."/>
            <person name="Adam C."/>
            <person name="Keymanesh K."/>
            <person name="Ng V."/>
            <person name="Louie K."/>
            <person name="Northen T."/>
            <person name="Drula E."/>
            <person name="Henrissat B."/>
            <person name="Hsieh H.M."/>
            <person name="Youens-Clark K."/>
            <person name="Lutzoni F."/>
            <person name="Miadlikowska J."/>
            <person name="Eastwood D.C."/>
            <person name="Hamelin R.C."/>
            <person name="Grigoriev I.V."/>
            <person name="U'Ren J.M."/>
        </authorList>
    </citation>
    <scope>NUCLEOTIDE SEQUENCE [LARGE SCALE GENOMIC DNA]</scope>
    <source>
        <strain evidence="1 2">ER1909</strain>
    </source>
</reference>
<dbReference type="Proteomes" id="UP001497680">
    <property type="component" value="Unassembled WGS sequence"/>
</dbReference>
<keyword evidence="2" id="KW-1185">Reference proteome</keyword>
<comment type="caution">
    <text evidence="1">The sequence shown here is derived from an EMBL/GenBank/DDBJ whole genome shotgun (WGS) entry which is preliminary data.</text>
</comment>
<evidence type="ECO:0000313" key="2">
    <source>
        <dbReference type="Proteomes" id="UP001497680"/>
    </source>
</evidence>
<gene>
    <name evidence="1" type="ORF">F4821DRAFT_274448</name>
</gene>
<evidence type="ECO:0000313" key="1">
    <source>
        <dbReference type="EMBL" id="KAI6082080.1"/>
    </source>
</evidence>
<accession>A0ACC0CNV8</accession>
<organism evidence="1 2">
    <name type="scientific">Hypoxylon rubiginosum</name>
    <dbReference type="NCBI Taxonomy" id="110542"/>
    <lineage>
        <taxon>Eukaryota</taxon>
        <taxon>Fungi</taxon>
        <taxon>Dikarya</taxon>
        <taxon>Ascomycota</taxon>
        <taxon>Pezizomycotina</taxon>
        <taxon>Sordariomycetes</taxon>
        <taxon>Xylariomycetidae</taxon>
        <taxon>Xylariales</taxon>
        <taxon>Hypoxylaceae</taxon>
        <taxon>Hypoxylon</taxon>
    </lineage>
</organism>